<accession>A0A1F5PH86</accession>
<proteinExistence type="predicted"/>
<dbReference type="EMBL" id="MFEO01000024">
    <property type="protein sequence ID" value="OGE89278.1"/>
    <property type="molecule type" value="Genomic_DNA"/>
</dbReference>
<sequence>MQKKKIRELEAILTEEEKQVAEEMVAHLLDKRPPVDLGHERAVLSYCEIVLADEIAKRRILGSLCEALTERGFTFKRLPK</sequence>
<evidence type="ECO:0000313" key="1">
    <source>
        <dbReference type="EMBL" id="OGE89278.1"/>
    </source>
</evidence>
<gene>
    <name evidence="1" type="ORF">A2722_01395</name>
</gene>
<dbReference type="AlphaFoldDB" id="A0A1F5PH86"/>
<protein>
    <submittedName>
        <fullName evidence="1">Uncharacterized protein</fullName>
    </submittedName>
</protein>
<name>A0A1F5PH86_9BACT</name>
<organism evidence="1 2">
    <name type="scientific">Candidatus Doudnabacteria bacterium RIFCSPHIGHO2_01_FULL_50_11</name>
    <dbReference type="NCBI Taxonomy" id="1817828"/>
    <lineage>
        <taxon>Bacteria</taxon>
        <taxon>Candidatus Doudnaibacteriota</taxon>
    </lineage>
</organism>
<dbReference type="Proteomes" id="UP000178377">
    <property type="component" value="Unassembled WGS sequence"/>
</dbReference>
<evidence type="ECO:0000313" key="2">
    <source>
        <dbReference type="Proteomes" id="UP000178377"/>
    </source>
</evidence>
<reference evidence="1 2" key="1">
    <citation type="journal article" date="2016" name="Nat. Commun.">
        <title>Thousands of microbial genomes shed light on interconnected biogeochemical processes in an aquifer system.</title>
        <authorList>
            <person name="Anantharaman K."/>
            <person name="Brown C.T."/>
            <person name="Hug L.A."/>
            <person name="Sharon I."/>
            <person name="Castelle C.J."/>
            <person name="Probst A.J."/>
            <person name="Thomas B.C."/>
            <person name="Singh A."/>
            <person name="Wilkins M.J."/>
            <person name="Karaoz U."/>
            <person name="Brodie E.L."/>
            <person name="Williams K.H."/>
            <person name="Hubbard S.S."/>
            <person name="Banfield J.F."/>
        </authorList>
    </citation>
    <scope>NUCLEOTIDE SEQUENCE [LARGE SCALE GENOMIC DNA]</scope>
</reference>
<comment type="caution">
    <text evidence="1">The sequence shown here is derived from an EMBL/GenBank/DDBJ whole genome shotgun (WGS) entry which is preliminary data.</text>
</comment>